<proteinExistence type="inferred from homology"/>
<dbReference type="PANTHER" id="PTHR43785">
    <property type="entry name" value="GAMMA-GLUTAMYLPUTRESCINE SYNTHETASE"/>
    <property type="match status" value="1"/>
</dbReference>
<sequence>MSHDVVQELAEKIQAAGTEFIYYQIPTMQGRVVAKVVPAKHFENLLRKGIAMHRPAMADLQTTREGNMVHGGVEAKEFWALPEPETFTPLAWDSSVATIWCRAYEPLHFGEIGGSVLPTDVRALFKIAHEEFTDRTGLELRSGLEPEMTWVGSMAEVLVKDGASPAYLVENLERMRPVYKKIMTYAEAMGFDMIQGDYEDDGQIELNWNYDQSNLTADRMTTYRQICRQVARELDMEASFMPKPTNGKMGNGCHHNLSLWRGEENVVEDGRVELHATELAKHAIAGILKHTPGAALIMNSTVNSYKRFWDVGQYVTMDLTWGLDGRDATMRISANGRMEYRQPDASVNPYLSHTYLLAAMDDGLTNKLDAGEPMGVVSDFAGLTVPRTMGEAIEEFKADTFLMNTIPSELTSVYLDIKNDEWARYCSTLTEWEFTQYWASIP</sequence>
<dbReference type="STRING" id="1837282.A6F49_02625"/>
<evidence type="ECO:0000313" key="7">
    <source>
        <dbReference type="Proteomes" id="UP000078292"/>
    </source>
</evidence>
<organism evidence="6 7">
    <name type="scientific">Enteractinococcus helveticum</name>
    <dbReference type="NCBI Taxonomy" id="1837282"/>
    <lineage>
        <taxon>Bacteria</taxon>
        <taxon>Bacillati</taxon>
        <taxon>Actinomycetota</taxon>
        <taxon>Actinomycetes</taxon>
        <taxon>Micrococcales</taxon>
        <taxon>Micrococcaceae</taxon>
    </lineage>
</organism>
<evidence type="ECO:0000256" key="4">
    <source>
        <dbReference type="RuleBase" id="RU000384"/>
    </source>
</evidence>
<dbReference type="AlphaFoldDB" id="A0A1B7LUK2"/>
<evidence type="ECO:0000259" key="5">
    <source>
        <dbReference type="PROSITE" id="PS51987"/>
    </source>
</evidence>
<dbReference type="InterPro" id="IPR008146">
    <property type="entry name" value="Gln_synth_cat_dom"/>
</dbReference>
<dbReference type="GO" id="GO:0006542">
    <property type="term" value="P:glutamine biosynthetic process"/>
    <property type="evidence" value="ECO:0007669"/>
    <property type="project" value="InterPro"/>
</dbReference>
<reference evidence="6 7" key="1">
    <citation type="submission" date="2016-04" db="EMBL/GenBank/DDBJ databases">
        <title>First whole genome shotgun sequence of the bacterium Enteractinococcus sp. strain UASWS1574.</title>
        <authorList>
            <person name="Crovadore J."/>
            <person name="Chablais R."/>
            <person name="Lefort F."/>
        </authorList>
    </citation>
    <scope>NUCLEOTIDE SEQUENCE [LARGE SCALE GENOMIC DNA]</scope>
    <source>
        <strain evidence="6 7">UASWS1574</strain>
    </source>
</reference>
<evidence type="ECO:0000256" key="2">
    <source>
        <dbReference type="ARBA" id="ARBA00022598"/>
    </source>
</evidence>
<dbReference type="SMART" id="SM01230">
    <property type="entry name" value="Gln-synt_C"/>
    <property type="match status" value="1"/>
</dbReference>
<accession>A0A1B7LUK2</accession>
<comment type="caution">
    <text evidence="6">The sequence shown here is derived from an EMBL/GenBank/DDBJ whole genome shotgun (WGS) entry which is preliminary data.</text>
</comment>
<dbReference type="PANTHER" id="PTHR43785:SF14">
    <property type="entry name" value="GLUTAMINE SYNTHETASE"/>
    <property type="match status" value="1"/>
</dbReference>
<evidence type="ECO:0000313" key="6">
    <source>
        <dbReference type="EMBL" id="OAV51056.1"/>
    </source>
</evidence>
<dbReference type="InterPro" id="IPR036651">
    <property type="entry name" value="Gln_synt_N_sf"/>
</dbReference>
<evidence type="ECO:0000256" key="1">
    <source>
        <dbReference type="ARBA" id="ARBA00009897"/>
    </source>
</evidence>
<keyword evidence="7" id="KW-1185">Reference proteome</keyword>
<dbReference type="Proteomes" id="UP000078292">
    <property type="component" value="Unassembled WGS sequence"/>
</dbReference>
<dbReference type="EMBL" id="LXEY01000118">
    <property type="protein sequence ID" value="OAV51056.1"/>
    <property type="molecule type" value="Genomic_DNA"/>
</dbReference>
<comment type="similarity">
    <text evidence="1 3 4">Belongs to the glutamine synthetase family.</text>
</comment>
<name>A0A1B7LUK2_9MICC</name>
<protein>
    <submittedName>
        <fullName evidence="6">Glutamine synthetase</fullName>
    </submittedName>
</protein>
<feature type="domain" description="GS catalytic" evidence="5">
    <location>
        <begin position="121"/>
        <end position="442"/>
    </location>
</feature>
<dbReference type="SUPFAM" id="SSF55931">
    <property type="entry name" value="Glutamine synthetase/guanido kinase"/>
    <property type="match status" value="1"/>
</dbReference>
<evidence type="ECO:0000256" key="3">
    <source>
        <dbReference type="PROSITE-ProRule" id="PRU01331"/>
    </source>
</evidence>
<dbReference type="SUPFAM" id="SSF54368">
    <property type="entry name" value="Glutamine synthetase, N-terminal domain"/>
    <property type="match status" value="1"/>
</dbReference>
<dbReference type="GO" id="GO:0004356">
    <property type="term" value="F:glutamine synthetase activity"/>
    <property type="evidence" value="ECO:0007669"/>
    <property type="project" value="InterPro"/>
</dbReference>
<dbReference type="Gene3D" id="3.10.20.70">
    <property type="entry name" value="Glutamine synthetase, N-terminal domain"/>
    <property type="match status" value="1"/>
</dbReference>
<dbReference type="PROSITE" id="PS51987">
    <property type="entry name" value="GS_CATALYTIC"/>
    <property type="match status" value="1"/>
</dbReference>
<dbReference type="Gene3D" id="3.30.590.10">
    <property type="entry name" value="Glutamine synthetase/guanido kinase, catalytic domain"/>
    <property type="match status" value="1"/>
</dbReference>
<dbReference type="InterPro" id="IPR014746">
    <property type="entry name" value="Gln_synth/guanido_kin_cat_dom"/>
</dbReference>
<dbReference type="Pfam" id="PF00120">
    <property type="entry name" value="Gln-synt_C"/>
    <property type="match status" value="1"/>
</dbReference>
<keyword evidence="2" id="KW-0436">Ligase</keyword>
<gene>
    <name evidence="6" type="ORF">A6F49_02625</name>
</gene>